<gene>
    <name evidence="1" type="ORF">HKBW3S33_00023</name>
    <name evidence="2" type="ORF">HKBW3S43_00947</name>
</gene>
<dbReference type="RefSeq" id="WP_176229810.1">
    <property type="nucleotide sequence ID" value="NZ_BLRY01000001.1"/>
</dbReference>
<dbReference type="Proteomes" id="UP000576480">
    <property type="component" value="Unassembled WGS sequence"/>
</dbReference>
<name>A0A6V8PR77_9ACTN</name>
<evidence type="ECO:0000313" key="1">
    <source>
        <dbReference type="EMBL" id="GFP26608.1"/>
    </source>
</evidence>
<dbReference type="EMBL" id="BLSB01000057">
    <property type="protein sequence ID" value="GFP35155.1"/>
    <property type="molecule type" value="Genomic_DNA"/>
</dbReference>
<comment type="caution">
    <text evidence="2">The sequence shown here is derived from an EMBL/GenBank/DDBJ whole genome shotgun (WGS) entry which is preliminary data.</text>
</comment>
<proteinExistence type="predicted"/>
<keyword evidence="4" id="KW-1185">Reference proteome</keyword>
<evidence type="ECO:0000313" key="2">
    <source>
        <dbReference type="EMBL" id="GFP35155.1"/>
    </source>
</evidence>
<dbReference type="EMBL" id="BLRY01000001">
    <property type="protein sequence ID" value="GFP26608.1"/>
    <property type="molecule type" value="Genomic_DNA"/>
</dbReference>
<reference evidence="3 4" key="1">
    <citation type="journal article" date="2020" name="Front. Microbiol.">
        <title>Single-cell genomics of novel Actinobacteria with the Wood-Ljungdahl pathway discovered in a serpentinizing system.</title>
        <authorList>
            <person name="Merino N."/>
            <person name="Kawai M."/>
            <person name="Boyd E.S."/>
            <person name="Colman D.R."/>
            <person name="McGlynn S.E."/>
            <person name="Nealson K.H."/>
            <person name="Kurokawa K."/>
            <person name="Hongoh Y."/>
        </authorList>
    </citation>
    <scope>NUCLEOTIDE SEQUENCE [LARGE SCALE GENOMIC DNA]</scope>
    <source>
        <strain evidence="1 4">S33</strain>
        <strain evidence="2 3">S43</strain>
    </source>
</reference>
<dbReference type="AlphaFoldDB" id="A0A6V8PR77"/>
<sequence>MLDLKQIELFYPESLRPFKRNLLLEYLQYKILEIIFDSEFGEKLAFIQQEDVEVRLSDKLCQYSGYLLTAPLASTSELDFLPL</sequence>
<dbReference type="Proteomes" id="UP000591948">
    <property type="component" value="Unassembled WGS sequence"/>
</dbReference>
<accession>A0A6V8PR77</accession>
<evidence type="ECO:0000313" key="3">
    <source>
        <dbReference type="Proteomes" id="UP000576480"/>
    </source>
</evidence>
<protein>
    <submittedName>
        <fullName evidence="2">Uncharacterized protein</fullName>
    </submittedName>
</protein>
<evidence type="ECO:0000313" key="4">
    <source>
        <dbReference type="Proteomes" id="UP000591948"/>
    </source>
</evidence>
<organism evidence="2 3">
    <name type="scientific">Candidatus Hakubella thermalkaliphila</name>
    <dbReference type="NCBI Taxonomy" id="2754717"/>
    <lineage>
        <taxon>Bacteria</taxon>
        <taxon>Bacillati</taxon>
        <taxon>Actinomycetota</taxon>
        <taxon>Actinomycetota incertae sedis</taxon>
        <taxon>Candidatus Hakubellales</taxon>
        <taxon>Candidatus Hakubellaceae</taxon>
        <taxon>Candidatus Hakubella</taxon>
    </lineage>
</organism>